<dbReference type="EMBL" id="SMAS01000005">
    <property type="protein sequence ID" value="TCT34525.1"/>
    <property type="molecule type" value="Genomic_DNA"/>
</dbReference>
<keyword evidence="2" id="KW-0560">Oxidoreductase</keyword>
<accession>A0A4V2V3L5</accession>
<dbReference type="OrthoDB" id="9801997at2"/>
<dbReference type="InterPro" id="IPR003779">
    <property type="entry name" value="CMD-like"/>
</dbReference>
<dbReference type="SUPFAM" id="SSF69118">
    <property type="entry name" value="AhpD-like"/>
    <property type="match status" value="1"/>
</dbReference>
<dbReference type="InterPro" id="IPR004675">
    <property type="entry name" value="AhpD_core"/>
</dbReference>
<gene>
    <name evidence="2" type="ORF">EC835_105246</name>
</gene>
<name>A0A4V2V3L5_9GAMM</name>
<feature type="domain" description="Carboxymuconolactone decarboxylase-like" evidence="1">
    <location>
        <begin position="19"/>
        <end position="100"/>
    </location>
</feature>
<dbReference type="Gene3D" id="1.20.1290.10">
    <property type="entry name" value="AhpD-like"/>
    <property type="match status" value="1"/>
</dbReference>
<dbReference type="PANTHER" id="PTHR34846:SF7">
    <property type="entry name" value="BLL7811 PROTEIN"/>
    <property type="match status" value="1"/>
</dbReference>
<dbReference type="GO" id="GO:0051920">
    <property type="term" value="F:peroxiredoxin activity"/>
    <property type="evidence" value="ECO:0007669"/>
    <property type="project" value="InterPro"/>
</dbReference>
<dbReference type="RefSeq" id="WP_132496430.1">
    <property type="nucleotide sequence ID" value="NZ_SMAS01000005.1"/>
</dbReference>
<evidence type="ECO:0000259" key="1">
    <source>
        <dbReference type="Pfam" id="PF02627"/>
    </source>
</evidence>
<keyword evidence="2" id="KW-0575">Peroxidase</keyword>
<evidence type="ECO:0000313" key="3">
    <source>
        <dbReference type="Proteomes" id="UP000295055"/>
    </source>
</evidence>
<dbReference type="NCBIfam" id="TIGR00778">
    <property type="entry name" value="ahpD_dom"/>
    <property type="match status" value="1"/>
</dbReference>
<comment type="caution">
    <text evidence="2">The sequence shown here is derived from an EMBL/GenBank/DDBJ whole genome shotgun (WGS) entry which is preliminary data.</text>
</comment>
<dbReference type="InterPro" id="IPR029032">
    <property type="entry name" value="AhpD-like"/>
</dbReference>
<dbReference type="PANTHER" id="PTHR34846">
    <property type="entry name" value="4-CARBOXYMUCONOLACTONE DECARBOXYLASE FAMILY PROTEIN (AFU_ORTHOLOGUE AFUA_6G11590)"/>
    <property type="match status" value="1"/>
</dbReference>
<reference evidence="2 3" key="1">
    <citation type="submission" date="2019-03" db="EMBL/GenBank/DDBJ databases">
        <title>Genomic analyses of the natural microbiome of Caenorhabditis elegans.</title>
        <authorList>
            <person name="Samuel B."/>
        </authorList>
    </citation>
    <scope>NUCLEOTIDE SEQUENCE [LARGE SCALE GENOMIC DNA]</scope>
    <source>
        <strain evidence="2 3">JUb102</strain>
    </source>
</reference>
<sequence length="158" mass="17297">MKPEIIGRSDWNQFEKIAPEVVAAMGELGKAVSNSGLEKPLTELLKIRVSQMNGCAFCLQYHLNLARKLGIEAAKLDLLPTWRDAGIYTPREQAALAWAESLTLMAAQHVSDDVYQALQNEFTESEIAFLTSAIGAINAWNRIAGALQFAPPIPKSSL</sequence>
<proteinExistence type="predicted"/>
<dbReference type="Proteomes" id="UP000295055">
    <property type="component" value="Unassembled WGS sequence"/>
</dbReference>
<dbReference type="AlphaFoldDB" id="A0A4V2V3L5"/>
<dbReference type="Pfam" id="PF02627">
    <property type="entry name" value="CMD"/>
    <property type="match status" value="1"/>
</dbReference>
<organism evidence="2 3">
    <name type="scientific">Providencia alcalifaciens</name>
    <dbReference type="NCBI Taxonomy" id="126385"/>
    <lineage>
        <taxon>Bacteria</taxon>
        <taxon>Pseudomonadati</taxon>
        <taxon>Pseudomonadota</taxon>
        <taxon>Gammaproteobacteria</taxon>
        <taxon>Enterobacterales</taxon>
        <taxon>Morganellaceae</taxon>
        <taxon>Providencia</taxon>
    </lineage>
</organism>
<evidence type="ECO:0000313" key="2">
    <source>
        <dbReference type="EMBL" id="TCT34525.1"/>
    </source>
</evidence>
<protein>
    <submittedName>
        <fullName evidence="2">AhpD family alkylhydroperoxidase</fullName>
    </submittedName>
</protein>